<keyword evidence="3 4" id="KW-0040">ANK repeat</keyword>
<evidence type="ECO:0000256" key="3">
    <source>
        <dbReference type="ARBA" id="ARBA00023043"/>
    </source>
</evidence>
<feature type="repeat" description="ANK" evidence="4">
    <location>
        <begin position="720"/>
        <end position="752"/>
    </location>
</feature>
<dbReference type="Pfam" id="PF13637">
    <property type="entry name" value="Ank_4"/>
    <property type="match status" value="1"/>
</dbReference>
<evidence type="ECO:0000313" key="6">
    <source>
        <dbReference type="EMBL" id="RSL79332.1"/>
    </source>
</evidence>
<dbReference type="PROSITE" id="PS50088">
    <property type="entry name" value="ANK_REPEAT"/>
    <property type="match status" value="8"/>
</dbReference>
<evidence type="ECO:0000256" key="1">
    <source>
        <dbReference type="ARBA" id="ARBA00012210"/>
    </source>
</evidence>
<keyword evidence="2" id="KW-0677">Repeat</keyword>
<dbReference type="PROSITE" id="PS50297">
    <property type="entry name" value="ANK_REP_REGION"/>
    <property type="match status" value="8"/>
</dbReference>
<dbReference type="Pfam" id="PF00023">
    <property type="entry name" value="Ank"/>
    <property type="match status" value="1"/>
</dbReference>
<dbReference type="EC" id="2.3.1.225" evidence="1"/>
<evidence type="ECO:0000256" key="2">
    <source>
        <dbReference type="ARBA" id="ARBA00022737"/>
    </source>
</evidence>
<feature type="repeat" description="ANK" evidence="4">
    <location>
        <begin position="687"/>
        <end position="719"/>
    </location>
</feature>
<dbReference type="InterPro" id="IPR002110">
    <property type="entry name" value="Ankyrin_rpt"/>
</dbReference>
<dbReference type="Gene3D" id="1.25.40.20">
    <property type="entry name" value="Ankyrin repeat-containing domain"/>
    <property type="match status" value="3"/>
</dbReference>
<feature type="repeat" description="ANK" evidence="4">
    <location>
        <begin position="753"/>
        <end position="785"/>
    </location>
</feature>
<organism evidence="6 7">
    <name type="scientific">Fusarium oligoseptatum</name>
    <dbReference type="NCBI Taxonomy" id="2604345"/>
    <lineage>
        <taxon>Eukaryota</taxon>
        <taxon>Fungi</taxon>
        <taxon>Dikarya</taxon>
        <taxon>Ascomycota</taxon>
        <taxon>Pezizomycotina</taxon>
        <taxon>Sordariomycetes</taxon>
        <taxon>Hypocreomycetidae</taxon>
        <taxon>Hypocreales</taxon>
        <taxon>Nectriaceae</taxon>
        <taxon>Fusarium</taxon>
        <taxon>Fusarium solani species complex</taxon>
    </lineage>
</organism>
<keyword evidence="7" id="KW-1185">Reference proteome</keyword>
<dbReference type="InterPro" id="IPR029498">
    <property type="entry name" value="HeLo_dom"/>
</dbReference>
<dbReference type="SUPFAM" id="SSF48403">
    <property type="entry name" value="Ankyrin repeat"/>
    <property type="match status" value="1"/>
</dbReference>
<feature type="repeat" description="ANK" evidence="4">
    <location>
        <begin position="588"/>
        <end position="620"/>
    </location>
</feature>
<accession>A0A428RP39</accession>
<feature type="repeat" description="ANK" evidence="4">
    <location>
        <begin position="786"/>
        <end position="818"/>
    </location>
</feature>
<gene>
    <name evidence="6" type="ORF">CEP52_017536</name>
</gene>
<dbReference type="STRING" id="1325735.A0A428RP39"/>
<dbReference type="Pfam" id="PF14479">
    <property type="entry name" value="HeLo"/>
    <property type="match status" value="1"/>
</dbReference>
<protein>
    <recommendedName>
        <fullName evidence="1">protein S-acyltransferase</fullName>
        <ecNumber evidence="1">2.3.1.225</ecNumber>
    </recommendedName>
</protein>
<dbReference type="GO" id="GO:0019706">
    <property type="term" value="F:protein-cysteine S-palmitoyltransferase activity"/>
    <property type="evidence" value="ECO:0007669"/>
    <property type="project" value="UniProtKB-EC"/>
</dbReference>
<dbReference type="SMART" id="SM00248">
    <property type="entry name" value="ANK"/>
    <property type="match status" value="8"/>
</dbReference>
<dbReference type="Pfam" id="PF12796">
    <property type="entry name" value="Ank_2"/>
    <property type="match status" value="2"/>
</dbReference>
<feature type="repeat" description="ANK" evidence="4">
    <location>
        <begin position="654"/>
        <end position="686"/>
    </location>
</feature>
<dbReference type="PANTHER" id="PTHR24161">
    <property type="entry name" value="ANK_REP_REGION DOMAIN-CONTAINING PROTEIN-RELATED"/>
    <property type="match status" value="1"/>
</dbReference>
<dbReference type="InterPro" id="IPR038305">
    <property type="entry name" value="HeLo_sf"/>
</dbReference>
<dbReference type="Proteomes" id="UP000287144">
    <property type="component" value="Unassembled WGS sequence"/>
</dbReference>
<proteinExistence type="predicted"/>
<feature type="repeat" description="ANK" evidence="4">
    <location>
        <begin position="555"/>
        <end position="587"/>
    </location>
</feature>
<name>A0A428RP39_9HYPO</name>
<comment type="caution">
    <text evidence="6">The sequence shown here is derived from an EMBL/GenBank/DDBJ whole genome shotgun (WGS) entry which is preliminary data.</text>
</comment>
<reference evidence="6 7" key="1">
    <citation type="submission" date="2017-06" db="EMBL/GenBank/DDBJ databases">
        <title>Comparative genomic analysis of Ambrosia Fusariam Clade fungi.</title>
        <authorList>
            <person name="Stajich J.E."/>
            <person name="Carrillo J."/>
            <person name="Kijimoto T."/>
            <person name="Eskalen A."/>
            <person name="O'Donnell K."/>
            <person name="Kasson M."/>
        </authorList>
    </citation>
    <scope>NUCLEOTIDE SEQUENCE [LARGE SCALE GENOMIC DNA]</scope>
    <source>
        <strain evidence="6 7">NRRL62579</strain>
    </source>
</reference>
<feature type="domain" description="Prion-inhibition and propagation HeLo" evidence="5">
    <location>
        <begin position="6"/>
        <end position="156"/>
    </location>
</feature>
<evidence type="ECO:0000256" key="4">
    <source>
        <dbReference type="PROSITE-ProRule" id="PRU00023"/>
    </source>
</evidence>
<evidence type="ECO:0000259" key="5">
    <source>
        <dbReference type="Pfam" id="PF14479"/>
    </source>
</evidence>
<dbReference type="InterPro" id="IPR036770">
    <property type="entry name" value="Ankyrin_rpt-contain_sf"/>
</dbReference>
<dbReference type="PRINTS" id="PR01415">
    <property type="entry name" value="ANKYRIN"/>
</dbReference>
<feature type="repeat" description="ANK" evidence="4">
    <location>
        <begin position="621"/>
        <end position="653"/>
    </location>
</feature>
<dbReference type="Gene3D" id="1.20.120.1020">
    <property type="entry name" value="Prion-inhibition and propagation, HeLo domain"/>
    <property type="match status" value="1"/>
</dbReference>
<dbReference type="EMBL" id="NKCK01000616">
    <property type="protein sequence ID" value="RSL79332.1"/>
    <property type="molecule type" value="Genomic_DNA"/>
</dbReference>
<dbReference type="AlphaFoldDB" id="A0A428RP39"/>
<evidence type="ECO:0000313" key="7">
    <source>
        <dbReference type="Proteomes" id="UP000287144"/>
    </source>
</evidence>
<sequence length="836" mass="91447">MDPTGLAVGIAGLFTSCLEVVNKVQSYQTFGTDSHVLDTRFKVARARFERWGPGVGIEQGKLLPDHHSALDDKDTSTVVTDVLHIIIKTICDASNAPPRRTRAAGPGDDDFPGLRRPYVVTSESRIRKMTWALWGKGGRTEQVELFEKLVQELHNLLLHAIPGCTFVVDGLDECACLDNSSTSVAKFLHDITDAVAGTDTRVLLVSRDEPEIRHALIDDARESFAEYKIRPEDVRSDTAAYSRSIVSRTLPNKSDDVRSTLSVAMTNRCQGQFLWLKMQEKSLGGWMNKKQLQRAIANTPTGLDNLYDDNWTRIAQLGEWQRHRAVTLLRWTAFALRPLTIYEITEAALILESEDLPLEDLPDDVDDEYVNSGIVGLCGPLLEVRNDPADPSPGRRTVHLPHFSVRQYLLRQLPLPDWIRQNSRLQISHEKLQNTVLAKACLQYVGLRQVWDGVGHDSPLGQSFRRYAATAWHQHVHSGVGNEAEIRRLCIKFLDRDNPTWDAWRSLIDSEDAGQRDKEAEAIPPGPLYYAIGLSLTDVATSLISKQNAKERSSLGRSALGIACVNGHAEVVKLLLGKGADISVADNNGMTPLTAASTFGHTEVVKEILKDVADISVASNDGSTPLNAASNHGHIEVVKELLKQRADVSLANNYGWIPLYAASNSGHSEVVRLLLKEGANISVANNNGWTPLYAASNGGHSEVVRLLLEKGANISVANNDGWMPLLVASYSGYTEVVKVFLEGQADVSIANKDGLTPLIAASVNGHVEVVKLLLEKRASISIANNDGWTPLNAASSLGHIEVVKELLKEGANISVANNDGWTPLYAASNGGHAEVV</sequence>
<dbReference type="PANTHER" id="PTHR24161:SF85">
    <property type="entry name" value="PALMITOYLTRANSFERASE HIP14"/>
    <property type="match status" value="1"/>
</dbReference>
<feature type="non-terminal residue" evidence="6">
    <location>
        <position position="836"/>
    </location>
</feature>